<proteinExistence type="predicted"/>
<evidence type="ECO:0000313" key="1">
    <source>
        <dbReference type="EMBL" id="RAX38696.1"/>
    </source>
</evidence>
<comment type="caution">
    <text evidence="1">The sequence shown here is derived from an EMBL/GenBank/DDBJ whole genome shotgun (WGS) entry which is preliminary data.</text>
</comment>
<reference evidence="1 2" key="1">
    <citation type="submission" date="2018-06" db="EMBL/GenBank/DDBJ databases">
        <title>Whole Genome Sequence of an efficient microsymbiont, Rhizobium tropici.</title>
        <authorList>
            <person name="Srinivasan R."/>
            <person name="Singh H.V."/>
            <person name="Srivastava R."/>
            <person name="Kumari B."/>
            <person name="Radhakrishna A."/>
        </authorList>
    </citation>
    <scope>NUCLEOTIDE SEQUENCE [LARGE SCALE GENOMIC DNA]</scope>
    <source>
        <strain evidence="1 2">IGFRI Rhizo-19</strain>
    </source>
</reference>
<protein>
    <submittedName>
        <fullName evidence="1">Uncharacterized protein</fullName>
    </submittedName>
</protein>
<evidence type="ECO:0000313" key="2">
    <source>
        <dbReference type="Proteomes" id="UP000251205"/>
    </source>
</evidence>
<organism evidence="1 2">
    <name type="scientific">Rhizobium tropici</name>
    <dbReference type="NCBI Taxonomy" id="398"/>
    <lineage>
        <taxon>Bacteria</taxon>
        <taxon>Pseudomonadati</taxon>
        <taxon>Pseudomonadota</taxon>
        <taxon>Alphaproteobacteria</taxon>
        <taxon>Hyphomicrobiales</taxon>
        <taxon>Rhizobiaceae</taxon>
        <taxon>Rhizobium/Agrobacterium group</taxon>
        <taxon>Rhizobium</taxon>
    </lineage>
</organism>
<gene>
    <name evidence="1" type="ORF">DQ393_26655</name>
</gene>
<dbReference type="AlphaFoldDB" id="A0A329Y557"/>
<dbReference type="Proteomes" id="UP000251205">
    <property type="component" value="Unassembled WGS sequence"/>
</dbReference>
<sequence>MRNGAQELAKEYLRLGGRRLLVMDDNILSTNSWEADPPEAETFWKREIETLEPRQRSEVMSFLPSINAT</sequence>
<dbReference type="EMBL" id="QMKK01000054">
    <property type="protein sequence ID" value="RAX38696.1"/>
    <property type="molecule type" value="Genomic_DNA"/>
</dbReference>
<dbReference type="OrthoDB" id="8387422at2"/>
<accession>A0A329Y557</accession>
<name>A0A329Y557_RHITR</name>